<protein>
    <recommendedName>
        <fullName evidence="1">CARDB domain-containing protein</fullName>
    </recommendedName>
</protein>
<dbReference type="OrthoDB" id="81613at2157"/>
<evidence type="ECO:0000313" key="3">
    <source>
        <dbReference type="Proteomes" id="UP000217784"/>
    </source>
</evidence>
<dbReference type="EMBL" id="LMVM01000012">
    <property type="protein sequence ID" value="PAV05106.1"/>
    <property type="molecule type" value="Genomic_DNA"/>
</dbReference>
<sequence length="159" mass="16668">MGVALIIVVLAAVVFVSGCTQPGNNTTQQNNTTVQQNVSNTSSAKAVDVVAAQSGPTTAKKGDNVTITYKITNNGNEQVANVKISSQDFEQTVGTLNPGETRTFTHQINIPTDKEVQEDFGANATVSNPFYIGGFSVSFTDTSGAKHSVLSNSININLS</sequence>
<dbReference type="Gene3D" id="2.60.40.10">
    <property type="entry name" value="Immunoglobulins"/>
    <property type="match status" value="1"/>
</dbReference>
<evidence type="ECO:0000313" key="2">
    <source>
        <dbReference type="EMBL" id="PAV05106.1"/>
    </source>
</evidence>
<dbReference type="AlphaFoldDB" id="A0A2A2H717"/>
<keyword evidence="3" id="KW-1185">Reference proteome</keyword>
<reference evidence="2 3" key="1">
    <citation type="journal article" date="2017" name="BMC Genomics">
        <title>Genomic analysis of methanogenic archaea reveals a shift towards energy conservation.</title>
        <authorList>
            <person name="Gilmore S.P."/>
            <person name="Henske J.K."/>
            <person name="Sexton J.A."/>
            <person name="Solomon K.V."/>
            <person name="Seppala S."/>
            <person name="Yoo J.I."/>
            <person name="Huyett L.M."/>
            <person name="Pressman A."/>
            <person name="Cogan J.Z."/>
            <person name="Kivenson V."/>
            <person name="Peng X."/>
            <person name="Tan Y."/>
            <person name="Valentine D.L."/>
            <person name="O'Malley M.A."/>
        </authorList>
    </citation>
    <scope>NUCLEOTIDE SEQUENCE [LARGE SCALE GENOMIC DNA]</scope>
    <source>
        <strain evidence="2 3">M.o.H.</strain>
    </source>
</reference>
<accession>A0A2A2H717</accession>
<feature type="domain" description="CARDB" evidence="1">
    <location>
        <begin position="50"/>
        <end position="116"/>
    </location>
</feature>
<dbReference type="Proteomes" id="UP000217784">
    <property type="component" value="Unassembled WGS sequence"/>
</dbReference>
<gene>
    <name evidence="2" type="ORF">ASJ80_12510</name>
</gene>
<dbReference type="InterPro" id="IPR013783">
    <property type="entry name" value="Ig-like_fold"/>
</dbReference>
<dbReference type="InterPro" id="IPR011635">
    <property type="entry name" value="CARDB"/>
</dbReference>
<dbReference type="Pfam" id="PF07705">
    <property type="entry name" value="CARDB"/>
    <property type="match status" value="1"/>
</dbReference>
<comment type="caution">
    <text evidence="2">The sequence shown here is derived from an EMBL/GenBank/DDBJ whole genome shotgun (WGS) entry which is preliminary data.</text>
</comment>
<name>A0A2A2H717_METBR</name>
<organism evidence="2 3">
    <name type="scientific">Methanobacterium bryantii</name>
    <dbReference type="NCBI Taxonomy" id="2161"/>
    <lineage>
        <taxon>Archaea</taxon>
        <taxon>Methanobacteriati</taxon>
        <taxon>Methanobacteriota</taxon>
        <taxon>Methanomada group</taxon>
        <taxon>Methanobacteria</taxon>
        <taxon>Methanobacteriales</taxon>
        <taxon>Methanobacteriaceae</taxon>
        <taxon>Methanobacterium</taxon>
    </lineage>
</organism>
<evidence type="ECO:0000259" key="1">
    <source>
        <dbReference type="Pfam" id="PF07705"/>
    </source>
</evidence>
<proteinExistence type="predicted"/>